<dbReference type="AlphaFoldDB" id="A0A482M619"/>
<dbReference type="EMBL" id="MH909348">
    <property type="protein sequence ID" value="QBQ68267.1"/>
    <property type="molecule type" value="Genomic_DNA"/>
</dbReference>
<dbReference type="GO" id="GO:0043565">
    <property type="term" value="F:sequence-specific DNA binding"/>
    <property type="evidence" value="ECO:0007669"/>
    <property type="project" value="UniProtKB-ARBA"/>
</dbReference>
<evidence type="ECO:0000313" key="2">
    <source>
        <dbReference type="EMBL" id="QBQ68267.1"/>
    </source>
</evidence>
<name>A0A482M619_KLEPN</name>
<geneLocation type="plasmid" evidence="2">
    <name>pA1705-KPC</name>
</geneLocation>
<dbReference type="InterPro" id="IPR031914">
    <property type="entry name" value="XACb0070_RHH_dom"/>
</dbReference>
<dbReference type="Pfam" id="PF16762">
    <property type="entry name" value="RHH_6"/>
    <property type="match status" value="1"/>
</dbReference>
<dbReference type="InterPro" id="IPR013321">
    <property type="entry name" value="Arc_rbn_hlx_hlx"/>
</dbReference>
<feature type="domain" description="XACb0070 ribbon-helix-helix" evidence="1">
    <location>
        <begin position="2"/>
        <end position="48"/>
    </location>
</feature>
<organism evidence="2">
    <name type="scientific">Klebsiella pneumoniae</name>
    <dbReference type="NCBI Taxonomy" id="573"/>
    <lineage>
        <taxon>Bacteria</taxon>
        <taxon>Pseudomonadati</taxon>
        <taxon>Pseudomonadota</taxon>
        <taxon>Gammaproteobacteria</taxon>
        <taxon>Enterobacterales</taxon>
        <taxon>Enterobacteriaceae</taxon>
        <taxon>Klebsiella/Raoultella group</taxon>
        <taxon>Klebsiella</taxon>
        <taxon>Klebsiella pneumoniae complex</taxon>
    </lineage>
</organism>
<dbReference type="GO" id="GO:0006355">
    <property type="term" value="P:regulation of DNA-templated transcription"/>
    <property type="evidence" value="ECO:0007669"/>
    <property type="project" value="InterPro"/>
</dbReference>
<accession>A0A482M619</accession>
<dbReference type="Gene3D" id="1.10.10.60">
    <property type="entry name" value="Homeodomain-like"/>
    <property type="match status" value="1"/>
</dbReference>
<protein>
    <recommendedName>
        <fullName evidence="1">XACb0070 ribbon-helix-helix domain-containing protein</fullName>
    </recommendedName>
</protein>
<reference evidence="2" key="1">
    <citation type="submission" date="2018-09" db="EMBL/GenBank/DDBJ databases">
        <authorList>
            <person name="Zhou D."/>
        </authorList>
    </citation>
    <scope>NUCLEOTIDE SEQUENCE</scope>
    <source>
        <strain evidence="2">A1705</strain>
        <plasmid evidence="2">pA1705-KPC</plasmid>
    </source>
</reference>
<sequence length="365" mass="40584">MNTIRWNVAVSADTDQSLRMFLASQGGGRKGDLSRFIEEAVRAHILTLPRQALPRWNACQRYLIDRLAGLGADPAAKDASRVLRLVNTVNSKSGEVCRVIHVEQGPDGEPIRYNFEYLAEALLPVARWDIEADRKARADRRQFKLLPGGQTGNLRTLNGRQLAWDRLEDLRTLAALRGGVAEGERMQHLFWRLNFLLLSGATHTGQMYHEAAALARELDPRWNYRSAELMTLYAKAKAHEAGEKVEFGGKQFAPLYTPKNDTLISLFHITDDEQRKLRTLISRDMAAERHSEREKARRRAAGAVDRASYLEAASAKQAQALALKAQGLSVRAIAAQMGISKTAAGRYIAEPGECPKSMRITGGEG</sequence>
<keyword evidence="2" id="KW-0614">Plasmid</keyword>
<dbReference type="Gene3D" id="1.10.1220.10">
    <property type="entry name" value="Met repressor-like"/>
    <property type="match status" value="1"/>
</dbReference>
<proteinExistence type="predicted"/>
<evidence type="ECO:0000259" key="1">
    <source>
        <dbReference type="Pfam" id="PF16762"/>
    </source>
</evidence>